<dbReference type="Pfam" id="PF00612">
    <property type="entry name" value="IQ"/>
    <property type="match status" value="2"/>
</dbReference>
<evidence type="ECO:0000313" key="5">
    <source>
        <dbReference type="Proteomes" id="UP000479710"/>
    </source>
</evidence>
<evidence type="ECO:0008006" key="6">
    <source>
        <dbReference type="Google" id="ProtNLM"/>
    </source>
</evidence>
<proteinExistence type="inferred from homology"/>
<evidence type="ECO:0000256" key="2">
    <source>
        <dbReference type="ARBA" id="ARBA00024341"/>
    </source>
</evidence>
<comment type="caution">
    <text evidence="4">The sequence shown here is derived from an EMBL/GenBank/DDBJ whole genome shotgun (WGS) entry which is preliminary data.</text>
</comment>
<dbReference type="AlphaFoldDB" id="A0A6G1CWV5"/>
<accession>A0A6G1CWV5</accession>
<evidence type="ECO:0000256" key="1">
    <source>
        <dbReference type="ARBA" id="ARBA00022860"/>
    </source>
</evidence>
<keyword evidence="5" id="KW-1185">Reference proteome</keyword>
<dbReference type="PANTHER" id="PTHR32295">
    <property type="entry name" value="IQ-DOMAIN 5-RELATED"/>
    <property type="match status" value="1"/>
</dbReference>
<organism evidence="4 5">
    <name type="scientific">Oryza meyeriana var. granulata</name>
    <dbReference type="NCBI Taxonomy" id="110450"/>
    <lineage>
        <taxon>Eukaryota</taxon>
        <taxon>Viridiplantae</taxon>
        <taxon>Streptophyta</taxon>
        <taxon>Embryophyta</taxon>
        <taxon>Tracheophyta</taxon>
        <taxon>Spermatophyta</taxon>
        <taxon>Magnoliopsida</taxon>
        <taxon>Liliopsida</taxon>
        <taxon>Poales</taxon>
        <taxon>Poaceae</taxon>
        <taxon>BOP clade</taxon>
        <taxon>Oryzoideae</taxon>
        <taxon>Oryzeae</taxon>
        <taxon>Oryzinae</taxon>
        <taxon>Oryza</taxon>
        <taxon>Oryza meyeriana</taxon>
    </lineage>
</organism>
<dbReference type="EMBL" id="SPHZ02000008">
    <property type="protein sequence ID" value="KAF0904572.1"/>
    <property type="molecule type" value="Genomic_DNA"/>
</dbReference>
<feature type="region of interest" description="Disordered" evidence="3">
    <location>
        <begin position="379"/>
        <end position="456"/>
    </location>
</feature>
<keyword evidence="1" id="KW-0112">Calmodulin-binding</keyword>
<dbReference type="InterPro" id="IPR000048">
    <property type="entry name" value="IQ_motif_EF-hand-BS"/>
</dbReference>
<sequence length="456" mass="49375">MGKKPGGVGAGAGAGWLATVRKVFKPGPSKDPRLTKKRGEEEQPVEQGGVGQAVEILSVELFPASETSPDVTTNEGSGSVFGRERLYDRDEVECARWRDRRAMAVSRAVRNAAARGRAAGREERAAVRIQAFYRGYLARRALRALRGLVRLQALVRGHQVRRQVHLTMRCMQALVRAQARVRARRLTSHVARRTRHGGLHSSLYNDCLLSHQHDEEDAGEPEMVQMARPRRSSHVGGAGGGGGYVSPPLEVSWDPAVPRAEGRRWHDAALRREMAPTYAYGYQQQTQREVQVERRVGWQWLEHCMGAVQPPRHVPEQASQHVAAAETSYVTAAATDGVSEKTVEMDAGRKMSPAKDLYPVRPPAVPGYMAATQSARAKARMAPASAPAAPRTQAHARSRSGSVALAGASTATSGWSTNNNGGGRAPMHRAGYSPESSCSGDRTPPPLSGRGRAAYA</sequence>
<dbReference type="Proteomes" id="UP000479710">
    <property type="component" value="Unassembled WGS sequence"/>
</dbReference>
<feature type="compositionally biased region" description="Low complexity" evidence="3">
    <location>
        <begin position="380"/>
        <end position="395"/>
    </location>
</feature>
<dbReference type="GO" id="GO:0005516">
    <property type="term" value="F:calmodulin binding"/>
    <property type="evidence" value="ECO:0007669"/>
    <property type="project" value="UniProtKB-KW"/>
</dbReference>
<comment type="similarity">
    <text evidence="2">Belongs to the IQD family.</text>
</comment>
<reference evidence="4 5" key="1">
    <citation type="submission" date="2019-11" db="EMBL/GenBank/DDBJ databases">
        <title>Whole genome sequence of Oryza granulata.</title>
        <authorList>
            <person name="Li W."/>
        </authorList>
    </citation>
    <scope>NUCLEOTIDE SEQUENCE [LARGE SCALE GENOMIC DNA]</scope>
    <source>
        <strain evidence="5">cv. Menghai</strain>
        <tissue evidence="4">Leaf</tissue>
    </source>
</reference>
<feature type="compositionally biased region" description="Basic and acidic residues" evidence="3">
    <location>
        <begin position="28"/>
        <end position="41"/>
    </location>
</feature>
<evidence type="ECO:0000256" key="3">
    <source>
        <dbReference type="SAM" id="MobiDB-lite"/>
    </source>
</evidence>
<feature type="region of interest" description="Disordered" evidence="3">
    <location>
        <begin position="22"/>
        <end position="49"/>
    </location>
</feature>
<name>A0A6G1CWV5_9ORYZ</name>
<dbReference type="PROSITE" id="PS50096">
    <property type="entry name" value="IQ"/>
    <property type="match status" value="2"/>
</dbReference>
<evidence type="ECO:0000313" key="4">
    <source>
        <dbReference type="EMBL" id="KAF0904572.1"/>
    </source>
</evidence>
<dbReference type="PANTHER" id="PTHR32295:SF179">
    <property type="entry name" value="OS06G0341800 PROTEIN"/>
    <property type="match status" value="1"/>
</dbReference>
<feature type="compositionally biased region" description="Low complexity" evidence="3">
    <location>
        <begin position="406"/>
        <end position="419"/>
    </location>
</feature>
<protein>
    <recommendedName>
        <fullName evidence="6">DUF4005 domain-containing protein</fullName>
    </recommendedName>
</protein>
<gene>
    <name evidence="4" type="ORF">E2562_035678</name>
</gene>
<dbReference type="OrthoDB" id="1915057at2759"/>
<dbReference type="SMART" id="SM00015">
    <property type="entry name" value="IQ"/>
    <property type="match status" value="2"/>
</dbReference>